<dbReference type="AlphaFoldDB" id="A0A6N8J309"/>
<evidence type="ECO:0000256" key="7">
    <source>
        <dbReference type="RuleBase" id="RU363032"/>
    </source>
</evidence>
<reference evidence="9 10" key="1">
    <citation type="submission" date="2019-12" db="EMBL/GenBank/DDBJ databases">
        <authorList>
            <person name="Huq M.A."/>
        </authorList>
    </citation>
    <scope>NUCLEOTIDE SEQUENCE [LARGE SCALE GENOMIC DNA]</scope>
    <source>
        <strain evidence="9 10">MAH-25</strain>
    </source>
</reference>
<keyword evidence="3" id="KW-1003">Cell membrane</keyword>
<evidence type="ECO:0000256" key="6">
    <source>
        <dbReference type="ARBA" id="ARBA00023136"/>
    </source>
</evidence>
<evidence type="ECO:0000256" key="4">
    <source>
        <dbReference type="ARBA" id="ARBA00022692"/>
    </source>
</evidence>
<comment type="caution">
    <text evidence="9">The sequence shown here is derived from an EMBL/GenBank/DDBJ whole genome shotgun (WGS) entry which is preliminary data.</text>
</comment>
<feature type="transmembrane region" description="Helical" evidence="7">
    <location>
        <begin position="179"/>
        <end position="202"/>
    </location>
</feature>
<dbReference type="GO" id="GO:0055085">
    <property type="term" value="P:transmembrane transport"/>
    <property type="evidence" value="ECO:0007669"/>
    <property type="project" value="InterPro"/>
</dbReference>
<name>A0A6N8J309_9BURK</name>
<dbReference type="GO" id="GO:0005886">
    <property type="term" value="C:plasma membrane"/>
    <property type="evidence" value="ECO:0007669"/>
    <property type="project" value="UniProtKB-SubCell"/>
</dbReference>
<evidence type="ECO:0000256" key="2">
    <source>
        <dbReference type="ARBA" id="ARBA00022448"/>
    </source>
</evidence>
<gene>
    <name evidence="9" type="ORF">GON04_24855</name>
</gene>
<sequence length="253" mass="27513">MSRRGVLMWLASLGVLALLVGLWQLAALRELVSPVFFPAPARTFEALADQAGSADFWFAFRETLRRMALGFVTASVAGIALGSLIGLSPRVRPYVEPTLEIIRPLPASAVIPVFVLLIGLNDRMIVVAIAFSALWPVLLNTVHGFKTVEPRLLEVARILQMSRWELLRKIALPNALPDIFAGLRLSLTVSLILAVVAEMLAGTAGLGQNITLAARSFRSADLYAGIVVLGAIGYATNVALERAERYMLRWRAP</sequence>
<keyword evidence="10" id="KW-1185">Reference proteome</keyword>
<evidence type="ECO:0000256" key="3">
    <source>
        <dbReference type="ARBA" id="ARBA00022475"/>
    </source>
</evidence>
<dbReference type="Gene3D" id="1.10.3720.10">
    <property type="entry name" value="MetI-like"/>
    <property type="match status" value="1"/>
</dbReference>
<evidence type="ECO:0000259" key="8">
    <source>
        <dbReference type="PROSITE" id="PS50928"/>
    </source>
</evidence>
<feature type="transmembrane region" description="Helical" evidence="7">
    <location>
        <begin position="124"/>
        <end position="142"/>
    </location>
</feature>
<keyword evidence="4 7" id="KW-0812">Transmembrane</keyword>
<dbReference type="PANTHER" id="PTHR30151:SF0">
    <property type="entry name" value="ABC TRANSPORTER PERMEASE PROTEIN MJ0413-RELATED"/>
    <property type="match status" value="1"/>
</dbReference>
<dbReference type="Proteomes" id="UP000469385">
    <property type="component" value="Unassembled WGS sequence"/>
</dbReference>
<evidence type="ECO:0000256" key="1">
    <source>
        <dbReference type="ARBA" id="ARBA00004651"/>
    </source>
</evidence>
<proteinExistence type="inferred from homology"/>
<feature type="domain" description="ABC transmembrane type-1" evidence="8">
    <location>
        <begin position="60"/>
        <end position="240"/>
    </location>
</feature>
<keyword evidence="5 7" id="KW-1133">Transmembrane helix</keyword>
<dbReference type="InterPro" id="IPR035906">
    <property type="entry name" value="MetI-like_sf"/>
</dbReference>
<feature type="transmembrane region" description="Helical" evidence="7">
    <location>
        <begin position="67"/>
        <end position="89"/>
    </location>
</feature>
<evidence type="ECO:0000256" key="5">
    <source>
        <dbReference type="ARBA" id="ARBA00022989"/>
    </source>
</evidence>
<comment type="subcellular location">
    <subcellularLocation>
        <location evidence="1 7">Cell membrane</location>
        <topology evidence="1 7">Multi-pass membrane protein</topology>
    </subcellularLocation>
</comment>
<accession>A0A6N8J309</accession>
<feature type="transmembrane region" description="Helical" evidence="7">
    <location>
        <begin position="101"/>
        <end position="118"/>
    </location>
</feature>
<evidence type="ECO:0000313" key="10">
    <source>
        <dbReference type="Proteomes" id="UP000469385"/>
    </source>
</evidence>
<dbReference type="SUPFAM" id="SSF161098">
    <property type="entry name" value="MetI-like"/>
    <property type="match status" value="1"/>
</dbReference>
<protein>
    <submittedName>
        <fullName evidence="9">ABC transporter permease subunit</fullName>
    </submittedName>
</protein>
<organism evidence="9 10">
    <name type="scientific">Ramlibacter pinisoli</name>
    <dbReference type="NCBI Taxonomy" id="2682844"/>
    <lineage>
        <taxon>Bacteria</taxon>
        <taxon>Pseudomonadati</taxon>
        <taxon>Pseudomonadota</taxon>
        <taxon>Betaproteobacteria</taxon>
        <taxon>Burkholderiales</taxon>
        <taxon>Comamonadaceae</taxon>
        <taxon>Ramlibacter</taxon>
    </lineage>
</organism>
<dbReference type="CDD" id="cd06261">
    <property type="entry name" value="TM_PBP2"/>
    <property type="match status" value="1"/>
</dbReference>
<evidence type="ECO:0000313" key="9">
    <source>
        <dbReference type="EMBL" id="MVQ32710.1"/>
    </source>
</evidence>
<keyword evidence="2 7" id="KW-0813">Transport</keyword>
<feature type="transmembrane region" description="Helical" evidence="7">
    <location>
        <begin position="222"/>
        <end position="240"/>
    </location>
</feature>
<dbReference type="InterPro" id="IPR000515">
    <property type="entry name" value="MetI-like"/>
</dbReference>
<dbReference type="PANTHER" id="PTHR30151">
    <property type="entry name" value="ALKANE SULFONATE ABC TRANSPORTER-RELATED, MEMBRANE SUBUNIT"/>
    <property type="match status" value="1"/>
</dbReference>
<dbReference type="PROSITE" id="PS50928">
    <property type="entry name" value="ABC_TM1"/>
    <property type="match status" value="1"/>
</dbReference>
<keyword evidence="6 7" id="KW-0472">Membrane</keyword>
<dbReference type="Pfam" id="PF00528">
    <property type="entry name" value="BPD_transp_1"/>
    <property type="match status" value="1"/>
</dbReference>
<dbReference type="EMBL" id="WSEL01000009">
    <property type="protein sequence ID" value="MVQ32710.1"/>
    <property type="molecule type" value="Genomic_DNA"/>
</dbReference>
<dbReference type="RefSeq" id="WP_157400640.1">
    <property type="nucleotide sequence ID" value="NZ_WSEL01000009.1"/>
</dbReference>
<comment type="similarity">
    <text evidence="7">Belongs to the binding-protein-dependent transport system permease family.</text>
</comment>